<organism evidence="3">
    <name type="scientific">Grosmannia clavigera (strain kw1407 / UAMH 11150)</name>
    <name type="common">Blue stain fungus</name>
    <name type="synonym">Graphiocladiella clavigera</name>
    <dbReference type="NCBI Taxonomy" id="655863"/>
    <lineage>
        <taxon>Eukaryota</taxon>
        <taxon>Fungi</taxon>
        <taxon>Dikarya</taxon>
        <taxon>Ascomycota</taxon>
        <taxon>Pezizomycotina</taxon>
        <taxon>Sordariomycetes</taxon>
        <taxon>Sordariomycetidae</taxon>
        <taxon>Ophiostomatales</taxon>
        <taxon>Ophiostomataceae</taxon>
        <taxon>Leptographium</taxon>
    </lineage>
</organism>
<dbReference type="GeneID" id="25980768"/>
<protein>
    <recommendedName>
        <fullName evidence="1">2EXR domain-containing protein</fullName>
    </recommendedName>
</protein>
<keyword evidence="3" id="KW-1185">Reference proteome</keyword>
<evidence type="ECO:0000313" key="2">
    <source>
        <dbReference type="EMBL" id="EFX00243.1"/>
    </source>
</evidence>
<dbReference type="InParanoid" id="F0XP15"/>
<dbReference type="HOGENOM" id="CLU_050395_0_0_1"/>
<reference evidence="2 3" key="1">
    <citation type="journal article" date="2011" name="Proc. Natl. Acad. Sci. U.S.A.">
        <title>Genome and transcriptome analyses of the mountain pine beetle-fungal symbiont Grosmannia clavigera, a lodgepole pine pathogen.</title>
        <authorList>
            <person name="DiGuistini S."/>
            <person name="Wang Y."/>
            <person name="Liao N.Y."/>
            <person name="Taylor G."/>
            <person name="Tanguay P."/>
            <person name="Feau N."/>
            <person name="Henrissat B."/>
            <person name="Chan S.K."/>
            <person name="Hesse-Orce U."/>
            <person name="Alamouti S.M."/>
            <person name="Tsui C.K.M."/>
            <person name="Docking R.T."/>
            <person name="Levasseur A."/>
            <person name="Haridas S."/>
            <person name="Robertson G."/>
            <person name="Birol I."/>
            <person name="Holt R.A."/>
            <person name="Marra M.A."/>
            <person name="Hamelin R.C."/>
            <person name="Hirst M."/>
            <person name="Jones S.J.M."/>
            <person name="Bohlmann J."/>
            <person name="Breuil C."/>
        </authorList>
    </citation>
    <scope>NUCLEOTIDE SEQUENCE [LARGE SCALE GENOMIC DNA]</scope>
    <source>
        <strain evidence="3">kw1407 / UAMH 11150</strain>
    </source>
</reference>
<dbReference type="OrthoDB" id="5242916at2759"/>
<proteinExistence type="predicted"/>
<sequence length="371" mass="41030">MSTESVLDLWRFARLPVELRLRVWEAACPTPSMQLFDVCLPPELPQTEEGGDSALREFVATDEESRRCAQVQDAIFFDQHRGEQQQTFPDPSMYRQRMRLEAVCFDASLAVALPSLPRRPGGRAASTSAASPSAGIFTSDVNTVYLPGPRRLVHYNNQTDVLHLCFPQRENASSATTGTAPRNRCTVLRTADSGNSLDLGSLLGARWSDEAAETIRTANRIALDAGDMVAMISKMASQDLEDGIMFLACMLQQHLEVLYLVDYCVGRCQCCGRQQLDACASVRAGGTLRAGLHGNSEGVLGDSEQQRQPDVIWGVKRTYREVLDLERLRWTSSHLAYQFARAIGDAIREQQAFGTQPGQFQGVRVLVAEDQ</sequence>
<dbReference type="InterPro" id="IPR045518">
    <property type="entry name" value="2EXR"/>
</dbReference>
<evidence type="ECO:0000259" key="1">
    <source>
        <dbReference type="Pfam" id="PF20150"/>
    </source>
</evidence>
<dbReference type="eggNOG" id="ENOG502SQFA">
    <property type="taxonomic scope" value="Eukaryota"/>
</dbReference>
<dbReference type="EMBL" id="GL629801">
    <property type="protein sequence ID" value="EFX00243.1"/>
    <property type="molecule type" value="Genomic_DNA"/>
</dbReference>
<dbReference type="AlphaFoldDB" id="F0XP15"/>
<dbReference type="Pfam" id="PF20150">
    <property type="entry name" value="2EXR"/>
    <property type="match status" value="1"/>
</dbReference>
<gene>
    <name evidence="2" type="ORF">CMQ_7245</name>
</gene>
<dbReference type="RefSeq" id="XP_014169725.1">
    <property type="nucleotide sequence ID" value="XM_014314250.1"/>
</dbReference>
<name>F0XP15_GROCL</name>
<feature type="domain" description="2EXR" evidence="1">
    <location>
        <begin position="11"/>
        <end position="80"/>
    </location>
</feature>
<dbReference type="Proteomes" id="UP000007796">
    <property type="component" value="Unassembled WGS sequence"/>
</dbReference>
<evidence type="ECO:0000313" key="3">
    <source>
        <dbReference type="Proteomes" id="UP000007796"/>
    </source>
</evidence>
<accession>F0XP15</accession>